<reference evidence="7" key="1">
    <citation type="submission" date="2023-10" db="EMBL/GenBank/DDBJ databases">
        <title>Genome assembly of Pristionchus species.</title>
        <authorList>
            <person name="Yoshida K."/>
            <person name="Sommer R.J."/>
        </authorList>
    </citation>
    <scope>NUCLEOTIDE SEQUENCE</scope>
    <source>
        <strain evidence="7">RS5133</strain>
    </source>
</reference>
<feature type="non-terminal residue" evidence="7">
    <location>
        <position position="148"/>
    </location>
</feature>
<name>A0AAV5VRW9_9BILA</name>
<dbReference type="PANTHER" id="PTHR22945">
    <property type="entry name" value="SERPENTINE RECEPTOR, CLASS D DELTA"/>
    <property type="match status" value="1"/>
</dbReference>
<evidence type="ECO:0000256" key="5">
    <source>
        <dbReference type="ARBA" id="ARBA00023136"/>
    </source>
</evidence>
<organism evidence="7 8">
    <name type="scientific">Pristionchus fissidentatus</name>
    <dbReference type="NCBI Taxonomy" id="1538716"/>
    <lineage>
        <taxon>Eukaryota</taxon>
        <taxon>Metazoa</taxon>
        <taxon>Ecdysozoa</taxon>
        <taxon>Nematoda</taxon>
        <taxon>Chromadorea</taxon>
        <taxon>Rhabditida</taxon>
        <taxon>Rhabditina</taxon>
        <taxon>Diplogasteromorpha</taxon>
        <taxon>Diplogasteroidea</taxon>
        <taxon>Neodiplogasteridae</taxon>
        <taxon>Pristionchus</taxon>
    </lineage>
</organism>
<keyword evidence="4 6" id="KW-1133">Transmembrane helix</keyword>
<evidence type="ECO:0000256" key="6">
    <source>
        <dbReference type="SAM" id="Phobius"/>
    </source>
</evidence>
<evidence type="ECO:0000256" key="2">
    <source>
        <dbReference type="ARBA" id="ARBA00009166"/>
    </source>
</evidence>
<evidence type="ECO:0000313" key="7">
    <source>
        <dbReference type="EMBL" id="GMT22432.1"/>
    </source>
</evidence>
<evidence type="ECO:0000313" key="8">
    <source>
        <dbReference type="Proteomes" id="UP001432322"/>
    </source>
</evidence>
<feature type="transmembrane region" description="Helical" evidence="6">
    <location>
        <begin position="50"/>
        <end position="72"/>
    </location>
</feature>
<evidence type="ECO:0000256" key="1">
    <source>
        <dbReference type="ARBA" id="ARBA00004141"/>
    </source>
</evidence>
<feature type="transmembrane region" description="Helical" evidence="6">
    <location>
        <begin position="6"/>
        <end position="29"/>
    </location>
</feature>
<feature type="transmembrane region" description="Helical" evidence="6">
    <location>
        <begin position="130"/>
        <end position="147"/>
    </location>
</feature>
<protein>
    <recommendedName>
        <fullName evidence="9">G protein-coupled receptor</fullName>
    </recommendedName>
</protein>
<gene>
    <name evidence="7" type="ORF">PFISCL1PPCAC_13729</name>
</gene>
<dbReference type="GO" id="GO:0016020">
    <property type="term" value="C:membrane"/>
    <property type="evidence" value="ECO:0007669"/>
    <property type="project" value="UniProtKB-SubCell"/>
</dbReference>
<dbReference type="AlphaFoldDB" id="A0AAV5VRW9"/>
<feature type="non-terminal residue" evidence="7">
    <location>
        <position position="1"/>
    </location>
</feature>
<dbReference type="Proteomes" id="UP001432322">
    <property type="component" value="Unassembled WGS sequence"/>
</dbReference>
<comment type="similarity">
    <text evidence="2">Belongs to the nematode receptor-like protein srd family.</text>
</comment>
<feature type="transmembrane region" description="Helical" evidence="6">
    <location>
        <begin position="84"/>
        <end position="109"/>
    </location>
</feature>
<comment type="subcellular location">
    <subcellularLocation>
        <location evidence="1">Membrane</location>
        <topology evidence="1">Multi-pass membrane protein</topology>
    </subcellularLocation>
</comment>
<sequence>QMQLLEAAIICLHSLIGGISITLNSLLLISMFRNTPTSFANFGIMMKAHVIFEMYMAVGGLMGMTRTISIGWSVINISYGPCGLASPLVCYLCFIVVVSGSLYTFYIILGSFYFRLLVIQSSIPTLKQTMLILFCMSFPVPTILTVYF</sequence>
<dbReference type="Pfam" id="PF10317">
    <property type="entry name" value="7TM_GPCR_Srd"/>
    <property type="match status" value="1"/>
</dbReference>
<evidence type="ECO:0000256" key="3">
    <source>
        <dbReference type="ARBA" id="ARBA00022692"/>
    </source>
</evidence>
<keyword evidence="8" id="KW-1185">Reference proteome</keyword>
<accession>A0AAV5VRW9</accession>
<dbReference type="InterPro" id="IPR050920">
    <property type="entry name" value="Nematode_rcpt-like_delta"/>
</dbReference>
<dbReference type="InterPro" id="IPR019421">
    <property type="entry name" value="7TM_GPCR_serpentine_rcpt_Srd"/>
</dbReference>
<dbReference type="PANTHER" id="PTHR22945:SF40">
    <property type="entry name" value="SERPENTINE RECEPTOR, CLASS D (DELTA)-RELATED"/>
    <property type="match status" value="1"/>
</dbReference>
<evidence type="ECO:0000256" key="4">
    <source>
        <dbReference type="ARBA" id="ARBA00022989"/>
    </source>
</evidence>
<dbReference type="EMBL" id="BTSY01000004">
    <property type="protein sequence ID" value="GMT22432.1"/>
    <property type="molecule type" value="Genomic_DNA"/>
</dbReference>
<evidence type="ECO:0008006" key="9">
    <source>
        <dbReference type="Google" id="ProtNLM"/>
    </source>
</evidence>
<comment type="caution">
    <text evidence="7">The sequence shown here is derived from an EMBL/GenBank/DDBJ whole genome shotgun (WGS) entry which is preliminary data.</text>
</comment>
<keyword evidence="5 6" id="KW-0472">Membrane</keyword>
<keyword evidence="3 6" id="KW-0812">Transmembrane</keyword>
<proteinExistence type="inferred from homology"/>